<sequence>MTQVTPGMSKYEVVDVLGPPLDFLTTEDFLGNTPHSGSFRDSVSWLYLDVPPGMETQVTLEGGVVTSARDLPYDASDVGRPGHEWARPLMVDHLARTESDPVFAGLVRLPGWRRLGSPEVLDFVEITHAAPPGPYQIGRAARRFGELDVLLSFCELTSADQLRTTYLNHGYVPVLSDLVASFGIRPRQYDLAHWIFGRTSDSDTVAHLAYVPAAAGVMIMMPWDLLSAAEQSGRSASS</sequence>
<comment type="caution">
    <text evidence="1">The sequence shown here is derived from an EMBL/GenBank/DDBJ whole genome shotgun (WGS) entry which is preliminary data.</text>
</comment>
<dbReference type="RefSeq" id="WP_344113871.1">
    <property type="nucleotide sequence ID" value="NZ_BAAANE010000007.1"/>
</dbReference>
<reference evidence="1 2" key="1">
    <citation type="journal article" date="2019" name="Int. J. Syst. Evol. Microbiol.">
        <title>The Global Catalogue of Microorganisms (GCM) 10K type strain sequencing project: providing services to taxonomists for standard genome sequencing and annotation.</title>
        <authorList>
            <consortium name="The Broad Institute Genomics Platform"/>
            <consortium name="The Broad Institute Genome Sequencing Center for Infectious Disease"/>
            <person name="Wu L."/>
            <person name="Ma J."/>
        </authorList>
    </citation>
    <scope>NUCLEOTIDE SEQUENCE [LARGE SCALE GENOMIC DNA]</scope>
    <source>
        <strain evidence="1 2">JCM 14306</strain>
    </source>
</reference>
<accession>A0ABN2FJV2</accession>
<evidence type="ECO:0000313" key="1">
    <source>
        <dbReference type="EMBL" id="GAA1648630.1"/>
    </source>
</evidence>
<dbReference type="EMBL" id="BAAANE010000007">
    <property type="protein sequence ID" value="GAA1648630.1"/>
    <property type="molecule type" value="Genomic_DNA"/>
</dbReference>
<keyword evidence="2" id="KW-1185">Reference proteome</keyword>
<protein>
    <submittedName>
        <fullName evidence="1">Uncharacterized protein</fullName>
    </submittedName>
</protein>
<proteinExistence type="predicted"/>
<gene>
    <name evidence="1" type="ORF">GCM10009744_45050</name>
</gene>
<name>A0ABN2FJV2_9ACTN</name>
<dbReference type="Proteomes" id="UP001501319">
    <property type="component" value="Unassembled WGS sequence"/>
</dbReference>
<organism evidence="1 2">
    <name type="scientific">Kribbella alba</name>
    <dbReference type="NCBI Taxonomy" id="190197"/>
    <lineage>
        <taxon>Bacteria</taxon>
        <taxon>Bacillati</taxon>
        <taxon>Actinomycetota</taxon>
        <taxon>Actinomycetes</taxon>
        <taxon>Propionibacteriales</taxon>
        <taxon>Kribbellaceae</taxon>
        <taxon>Kribbella</taxon>
    </lineage>
</organism>
<evidence type="ECO:0000313" key="2">
    <source>
        <dbReference type="Proteomes" id="UP001501319"/>
    </source>
</evidence>